<gene>
    <name evidence="2" type="ORF">M0G41_12275</name>
</gene>
<dbReference type="SUPFAM" id="SSF53474">
    <property type="entry name" value="alpha/beta-Hydrolases"/>
    <property type="match status" value="1"/>
</dbReference>
<evidence type="ECO:0000313" key="3">
    <source>
        <dbReference type="Proteomes" id="UP001431449"/>
    </source>
</evidence>
<protein>
    <submittedName>
        <fullName evidence="2">Alpha/beta hydrolase</fullName>
    </submittedName>
</protein>
<dbReference type="PANTHER" id="PTHR43798">
    <property type="entry name" value="MONOACYLGLYCEROL LIPASE"/>
    <property type="match status" value="1"/>
</dbReference>
<keyword evidence="2" id="KW-0378">Hydrolase</keyword>
<evidence type="ECO:0000259" key="1">
    <source>
        <dbReference type="Pfam" id="PF12697"/>
    </source>
</evidence>
<accession>A0ABT0GIR2</accession>
<dbReference type="Gene3D" id="3.40.50.1820">
    <property type="entry name" value="alpha/beta hydrolase"/>
    <property type="match status" value="1"/>
</dbReference>
<keyword evidence="3" id="KW-1185">Reference proteome</keyword>
<comment type="caution">
    <text evidence="2">The sequence shown here is derived from an EMBL/GenBank/DDBJ whole genome shotgun (WGS) entry which is preliminary data.</text>
</comment>
<sequence>MAAVIPTNSTTVRSKRPAGLPWALRIGVALGNLFAPETTGRRAESLFTSPLGASRRRALEAPLDGAAIETIPVLGETVTLYRWGARDRPLVLFSHGWSSFGLRVRPWVGPLLAAGYQVASFDQIAHGRSSGRHATLPGFGNVLAAVARHLGPSAAIIGHSLGGAAVGMALLQGARTGRVVLIAPPAEAAAAVRRFAEHIGLGRRALQRMRRAVVERAGVPLEAVAVEAQAPALGVPALIIHDLEDREVPWADGERYARNWPGARLLSVEGLGHHRIVGEPRIIDAGMRFLGGAEVGQKVVGTTELRCGFA</sequence>
<feature type="domain" description="AB hydrolase-1" evidence="1">
    <location>
        <begin position="91"/>
        <end position="274"/>
    </location>
</feature>
<dbReference type="InterPro" id="IPR050266">
    <property type="entry name" value="AB_hydrolase_sf"/>
</dbReference>
<dbReference type="GO" id="GO:0016787">
    <property type="term" value="F:hydrolase activity"/>
    <property type="evidence" value="ECO:0007669"/>
    <property type="project" value="UniProtKB-KW"/>
</dbReference>
<evidence type="ECO:0000313" key="2">
    <source>
        <dbReference type="EMBL" id="MCK7594444.1"/>
    </source>
</evidence>
<reference evidence="2" key="1">
    <citation type="submission" date="2022-04" db="EMBL/GenBank/DDBJ databases">
        <title>Lysobacter sp. CAU 1642 isolated from sea sand.</title>
        <authorList>
            <person name="Kim W."/>
        </authorList>
    </citation>
    <scope>NUCLEOTIDE SEQUENCE</scope>
    <source>
        <strain evidence="2">CAU 1642</strain>
    </source>
</reference>
<name>A0ABT0GIR2_9GAMM</name>
<dbReference type="InterPro" id="IPR029058">
    <property type="entry name" value="AB_hydrolase_fold"/>
</dbReference>
<dbReference type="PANTHER" id="PTHR43798:SF33">
    <property type="entry name" value="HYDROLASE, PUTATIVE (AFU_ORTHOLOGUE AFUA_2G14860)-RELATED"/>
    <property type="match status" value="1"/>
</dbReference>
<organism evidence="2 3">
    <name type="scientific">Pseudomarimonas salicorniae</name>
    <dbReference type="NCBI Taxonomy" id="2933270"/>
    <lineage>
        <taxon>Bacteria</taxon>
        <taxon>Pseudomonadati</taxon>
        <taxon>Pseudomonadota</taxon>
        <taxon>Gammaproteobacteria</taxon>
        <taxon>Lysobacterales</taxon>
        <taxon>Lysobacteraceae</taxon>
        <taxon>Pseudomarimonas</taxon>
    </lineage>
</organism>
<dbReference type="Pfam" id="PF12697">
    <property type="entry name" value="Abhydrolase_6"/>
    <property type="match status" value="1"/>
</dbReference>
<dbReference type="EMBL" id="JALNMH010000010">
    <property type="protein sequence ID" value="MCK7594444.1"/>
    <property type="molecule type" value="Genomic_DNA"/>
</dbReference>
<dbReference type="RefSeq" id="WP_248209678.1">
    <property type="nucleotide sequence ID" value="NZ_JALNMH010000010.1"/>
</dbReference>
<dbReference type="InterPro" id="IPR000073">
    <property type="entry name" value="AB_hydrolase_1"/>
</dbReference>
<proteinExistence type="predicted"/>
<dbReference type="Proteomes" id="UP001431449">
    <property type="component" value="Unassembled WGS sequence"/>
</dbReference>